<name>A0A3S3RAW0_9BACT</name>
<organism evidence="1 2">
    <name type="scientific">Candidatus Electrothrix communis</name>
    <dbReference type="NCBI Taxonomy" id="1859133"/>
    <lineage>
        <taxon>Bacteria</taxon>
        <taxon>Pseudomonadati</taxon>
        <taxon>Thermodesulfobacteriota</taxon>
        <taxon>Desulfobulbia</taxon>
        <taxon>Desulfobulbales</taxon>
        <taxon>Desulfobulbaceae</taxon>
        <taxon>Candidatus Electrothrix</taxon>
    </lineage>
</organism>
<dbReference type="Proteomes" id="UP000288086">
    <property type="component" value="Unassembled WGS sequence"/>
</dbReference>
<keyword evidence="2" id="KW-1185">Reference proteome</keyword>
<comment type="caution">
    <text evidence="1">The sequence shown here is derived from an EMBL/GenBank/DDBJ whole genome shotgun (WGS) entry which is preliminary data.</text>
</comment>
<proteinExistence type="predicted"/>
<dbReference type="AlphaFoldDB" id="A0A3S3RAW0"/>
<evidence type="ECO:0000313" key="1">
    <source>
        <dbReference type="EMBL" id="RWX48393.1"/>
    </source>
</evidence>
<sequence length="43" mass="4474">CVGGFKVFQTIVFGFVKDGGAAVSNIQLMGDENGVVVPVRCSK</sequence>
<protein>
    <submittedName>
        <fullName evidence="1">Uncharacterized protein</fullName>
    </submittedName>
</protein>
<reference evidence="1 2" key="1">
    <citation type="submission" date="2017-01" db="EMBL/GenBank/DDBJ databases">
        <title>The cable genome- insights into the physiology and evolution of filamentous bacteria capable of sulfide oxidation via long distance electron transfer.</title>
        <authorList>
            <person name="Schreiber L."/>
            <person name="Bjerg J.T."/>
            <person name="Boggild A."/>
            <person name="Van De Vossenberg J."/>
            <person name="Meysman F."/>
            <person name="Nielsen L.P."/>
            <person name="Schramm A."/>
            <person name="Kjeldsen K.U."/>
        </authorList>
    </citation>
    <scope>NUCLEOTIDE SEQUENCE [LARGE SCALE GENOMIC DNA]</scope>
    <source>
        <strain evidence="1">A1</strain>
    </source>
</reference>
<evidence type="ECO:0000313" key="2">
    <source>
        <dbReference type="Proteomes" id="UP000288086"/>
    </source>
</evidence>
<dbReference type="EMBL" id="MTKP01000158">
    <property type="protein sequence ID" value="RWX48393.1"/>
    <property type="molecule type" value="Genomic_DNA"/>
</dbReference>
<gene>
    <name evidence="1" type="ORF">VT98_11581</name>
</gene>
<feature type="non-terminal residue" evidence="1">
    <location>
        <position position="1"/>
    </location>
</feature>
<accession>A0A3S3RAW0</accession>